<dbReference type="GeneTree" id="ENSGT00940000160792"/>
<dbReference type="PANTHER" id="PTHR12832">
    <property type="entry name" value="TESTIS-SPECIFIC PROTEIN PBS13 T-COMPLEX 11"/>
    <property type="match status" value="1"/>
</dbReference>
<dbReference type="InterPro" id="IPR008862">
    <property type="entry name" value="Tcp11"/>
</dbReference>
<proteinExistence type="inferred from homology"/>
<evidence type="ECO:0000313" key="3">
    <source>
        <dbReference type="Ensembl" id="ENSPPYP00000045152.1"/>
    </source>
</evidence>
<comment type="similarity">
    <text evidence="1">Belongs to the TCP11 family.</text>
</comment>
<evidence type="ECO:0000256" key="1">
    <source>
        <dbReference type="ARBA" id="ARBA00010954"/>
    </source>
</evidence>
<feature type="region of interest" description="Disordered" evidence="2">
    <location>
        <begin position="1"/>
        <end position="44"/>
    </location>
</feature>
<dbReference type="GO" id="GO:1902490">
    <property type="term" value="P:regulation of sperm capacitation"/>
    <property type="evidence" value="ECO:0007669"/>
    <property type="project" value="TreeGrafter"/>
</dbReference>
<keyword evidence="4" id="KW-1185">Reference proteome</keyword>
<evidence type="ECO:0000313" key="4">
    <source>
        <dbReference type="Proteomes" id="UP000001595"/>
    </source>
</evidence>
<dbReference type="Proteomes" id="UP000001595">
    <property type="component" value="Chromosome X"/>
</dbReference>
<accession>A0A8I5YRY5</accession>
<organism evidence="3 4">
    <name type="scientific">Pongo abelii</name>
    <name type="common">Sumatran orangutan</name>
    <name type="synonym">Pongo pygmaeus abelii</name>
    <dbReference type="NCBI Taxonomy" id="9601"/>
    <lineage>
        <taxon>Eukaryota</taxon>
        <taxon>Metazoa</taxon>
        <taxon>Chordata</taxon>
        <taxon>Craniata</taxon>
        <taxon>Vertebrata</taxon>
        <taxon>Euteleostomi</taxon>
        <taxon>Mammalia</taxon>
        <taxon>Eutheria</taxon>
        <taxon>Euarchontoglires</taxon>
        <taxon>Primates</taxon>
        <taxon>Haplorrhini</taxon>
        <taxon>Catarrhini</taxon>
        <taxon>Hominidae</taxon>
        <taxon>Pongo</taxon>
    </lineage>
</organism>
<dbReference type="Pfam" id="PF05794">
    <property type="entry name" value="Tcp11"/>
    <property type="match status" value="1"/>
</dbReference>
<protein>
    <submittedName>
        <fullName evidence="3">T-complex 11 family, X-linked 2</fullName>
    </submittedName>
</protein>
<gene>
    <name evidence="3" type="primary">TCP11X2</name>
</gene>
<reference evidence="3" key="2">
    <citation type="submission" date="2025-08" db="UniProtKB">
        <authorList>
            <consortium name="Ensembl"/>
        </authorList>
    </citation>
    <scope>IDENTIFICATION</scope>
</reference>
<dbReference type="GO" id="GO:0036126">
    <property type="term" value="C:sperm flagellum"/>
    <property type="evidence" value="ECO:0007669"/>
    <property type="project" value="TreeGrafter"/>
</dbReference>
<dbReference type="GO" id="GO:0001669">
    <property type="term" value="C:acrosomal vesicle"/>
    <property type="evidence" value="ECO:0007669"/>
    <property type="project" value="TreeGrafter"/>
</dbReference>
<dbReference type="GO" id="GO:0010737">
    <property type="term" value="P:protein kinase A signaling"/>
    <property type="evidence" value="ECO:0007669"/>
    <property type="project" value="TreeGrafter"/>
</dbReference>
<dbReference type="Ensembl" id="ENSPPYT00000049635.1">
    <property type="protein sequence ID" value="ENSPPYP00000045152.1"/>
    <property type="gene ID" value="ENSPPYG00000020935.2"/>
</dbReference>
<reference evidence="3" key="3">
    <citation type="submission" date="2025-09" db="UniProtKB">
        <authorList>
            <consortium name="Ensembl"/>
        </authorList>
    </citation>
    <scope>IDENTIFICATION</scope>
</reference>
<sequence length="398" mass="44845">MPKTEETVLQSDASVAENGAPEPKTPGQSQKSKSFCLDDQSSESRPDVFSVTDLIETVNEVSKLSILHEIVVNEDFYVEETILPPNRGIFRVLGLMKTDMVNYTIQSFRPYLQEHSIQYEQVKFQELLDKQPSLLDYTTKWLTKAATDITTLCPSSPDSPSSSCSMACSLPNGAGNNSEPPSPTVVLYQGYLNFLLWDPENEEFLETLLMDRIRLQELAVQLHQLTVLASVLLVARSFSGEILFSSPEYVDRLKCITKALTEEFISRPEETMLSVSEQVSQEVHQGLKDMGLTTLSSENTASLLGQLQNITKKENCIRSIVDQWIRLFLKCCLLHGMQESLLHFPGGLILIEKELAELGWKFLNLMHHNQQVFGPYYAEILKNIIHPAQAQETDVEPN</sequence>
<reference evidence="3 4" key="1">
    <citation type="submission" date="2008-02" db="EMBL/GenBank/DDBJ databases">
        <title>A 6x draft sequence assembly of the Pongo pygmaeus abelii genome.</title>
        <authorList>
            <person name="Wilson R.K."/>
            <person name="Mardis E."/>
        </authorList>
    </citation>
    <scope>NUCLEOTIDE SEQUENCE [LARGE SCALE GENOMIC DNA]</scope>
</reference>
<dbReference type="PANTHER" id="PTHR12832:SF21">
    <property type="entry name" value="T-COMPLEX PROTEIN 11 X-LINKED PROTEIN 1-RELATED"/>
    <property type="match status" value="1"/>
</dbReference>
<dbReference type="AlphaFoldDB" id="A0A8I5YRY5"/>
<evidence type="ECO:0000256" key="2">
    <source>
        <dbReference type="SAM" id="MobiDB-lite"/>
    </source>
</evidence>
<name>A0A8I5YRY5_PONAB</name>